<dbReference type="InterPro" id="IPR003593">
    <property type="entry name" value="AAA+_ATPase"/>
</dbReference>
<dbReference type="PANTHER" id="PTHR43790">
    <property type="entry name" value="CARBOHYDRATE TRANSPORT ATP-BINDING PROTEIN MG119-RELATED"/>
    <property type="match status" value="1"/>
</dbReference>
<dbReference type="InterPro" id="IPR050107">
    <property type="entry name" value="ABC_carbohydrate_import_ATPase"/>
</dbReference>
<dbReference type="OrthoDB" id="7875923at2"/>
<protein>
    <submittedName>
        <fullName evidence="4">Monosaccharide ABC transporter ATP-binding protein (CUT2 family)</fullName>
    </submittedName>
</protein>
<keyword evidence="2 4" id="KW-0067">ATP-binding</keyword>
<dbReference type="RefSeq" id="WP_141846544.1">
    <property type="nucleotide sequence ID" value="NZ_VFPM01000004.1"/>
</dbReference>
<dbReference type="InterPro" id="IPR003439">
    <property type="entry name" value="ABC_transporter-like_ATP-bd"/>
</dbReference>
<evidence type="ECO:0000256" key="2">
    <source>
        <dbReference type="ARBA" id="ARBA00022840"/>
    </source>
</evidence>
<keyword evidence="5" id="KW-1185">Reference proteome</keyword>
<dbReference type="PROSITE" id="PS50893">
    <property type="entry name" value="ABC_TRANSPORTER_2"/>
    <property type="match status" value="1"/>
</dbReference>
<evidence type="ECO:0000313" key="4">
    <source>
        <dbReference type="EMBL" id="TQM57258.1"/>
    </source>
</evidence>
<dbReference type="EMBL" id="VFPM01000004">
    <property type="protein sequence ID" value="TQM57258.1"/>
    <property type="molecule type" value="Genomic_DNA"/>
</dbReference>
<dbReference type="InterPro" id="IPR027417">
    <property type="entry name" value="P-loop_NTPase"/>
</dbReference>
<name>A0A543HG15_9MICO</name>
<evidence type="ECO:0000256" key="1">
    <source>
        <dbReference type="ARBA" id="ARBA00022741"/>
    </source>
</evidence>
<accession>A0A543HG15</accession>
<dbReference type="Pfam" id="PF00005">
    <property type="entry name" value="ABC_tran"/>
    <property type="match status" value="1"/>
</dbReference>
<evidence type="ECO:0000259" key="3">
    <source>
        <dbReference type="PROSITE" id="PS50893"/>
    </source>
</evidence>
<feature type="domain" description="ABC transporter" evidence="3">
    <location>
        <begin position="17"/>
        <end position="253"/>
    </location>
</feature>
<comment type="caution">
    <text evidence="4">The sequence shown here is derived from an EMBL/GenBank/DDBJ whole genome shotgun (WGS) entry which is preliminary data.</text>
</comment>
<gene>
    <name evidence="4" type="ORF">FBY41_4079</name>
</gene>
<dbReference type="AlphaFoldDB" id="A0A543HG15"/>
<dbReference type="CDD" id="cd03216">
    <property type="entry name" value="ABC_Carb_Monos_I"/>
    <property type="match status" value="1"/>
</dbReference>
<dbReference type="Proteomes" id="UP000316747">
    <property type="component" value="Unassembled WGS sequence"/>
</dbReference>
<dbReference type="SMART" id="SM00382">
    <property type="entry name" value="AAA"/>
    <property type="match status" value="1"/>
</dbReference>
<organism evidence="4 5">
    <name type="scientific">Humibacillus xanthopallidus</name>
    <dbReference type="NCBI Taxonomy" id="412689"/>
    <lineage>
        <taxon>Bacteria</taxon>
        <taxon>Bacillati</taxon>
        <taxon>Actinomycetota</taxon>
        <taxon>Actinomycetes</taxon>
        <taxon>Micrococcales</taxon>
        <taxon>Intrasporangiaceae</taxon>
        <taxon>Humibacillus</taxon>
    </lineage>
</organism>
<evidence type="ECO:0000313" key="5">
    <source>
        <dbReference type="Proteomes" id="UP000316747"/>
    </source>
</evidence>
<reference evidence="4 5" key="1">
    <citation type="submission" date="2019-06" db="EMBL/GenBank/DDBJ databases">
        <title>Genome sequencing of plant associated microbes to promote plant fitness in Sorghum bicolor and Oryza sativa.</title>
        <authorList>
            <person name="Coleman-Derr D."/>
        </authorList>
    </citation>
    <scope>NUCLEOTIDE SEQUENCE [LARGE SCALE GENOMIC DNA]</scope>
    <source>
        <strain evidence="4 5">KV-663</strain>
    </source>
</reference>
<proteinExistence type="predicted"/>
<dbReference type="Gene3D" id="3.40.50.300">
    <property type="entry name" value="P-loop containing nucleotide triphosphate hydrolases"/>
    <property type="match status" value="1"/>
</dbReference>
<dbReference type="GO" id="GO:0016887">
    <property type="term" value="F:ATP hydrolysis activity"/>
    <property type="evidence" value="ECO:0007669"/>
    <property type="project" value="InterPro"/>
</dbReference>
<dbReference type="SUPFAM" id="SSF52540">
    <property type="entry name" value="P-loop containing nucleoside triphosphate hydrolases"/>
    <property type="match status" value="1"/>
</dbReference>
<dbReference type="GO" id="GO:0005524">
    <property type="term" value="F:ATP binding"/>
    <property type="evidence" value="ECO:0007669"/>
    <property type="project" value="UniProtKB-KW"/>
</dbReference>
<keyword evidence="1" id="KW-0547">Nucleotide-binding</keyword>
<sequence length="271" mass="28707">MTATTSPPPAPTKTAVLSLHGISKRFGAVQALSGVDFDVSSHEVVALVGDNGAGKSTLVKAIAGVYQPDEGTMEFDGKPATVHSPAEAQKLGIATVFQDLALCDNLDVVANLFLGRELYNAGSLDEVTMEKESWRLLRQLSARIPSVRIPVASLSGGQRQTVAIARSLLGDPKVVMLDEPTAALGVAQTAEVLNLVERLRENGHGVILISHNMSDVMAVADRVTVLRLGRNNGTFDVSQTNAQEIIAAITGATTNAVSERASRREQSEEQQ</sequence>
<dbReference type="PANTHER" id="PTHR43790:SF8">
    <property type="entry name" value="SUGAR ABC TRANSPORTER ATP-BINDING PROTEIN"/>
    <property type="match status" value="1"/>
</dbReference>